<sequence>MLARLPVTPLLRSRPATTLLSAVLPSPRSYYTWDVPTNTPRVTLDDGSTLIHRYLPTANLPSLGAGKPGGKPKLPPMTRPQSYLYSDPSPREIEEIRKLRTADPDTWTVGALAKKYKVCAEHVMQIAPAPEARTLWVEKQAAEQWLASSPARKLRVVQRIRRRERW</sequence>
<name>A0A4P9WDZ9_9FUNG</name>
<protein>
    <recommendedName>
        <fullName evidence="4">Mitochondrial ribosomal protein subunit L20-domain-containing protein</fullName>
    </recommendedName>
</protein>
<dbReference type="Pfam" id="PF12824">
    <property type="entry name" value="MRP-L20"/>
    <property type="match status" value="1"/>
</dbReference>
<gene>
    <name evidence="2" type="ORF">BDK51DRAFT_29066</name>
</gene>
<evidence type="ECO:0000256" key="1">
    <source>
        <dbReference type="SAM" id="MobiDB-lite"/>
    </source>
</evidence>
<dbReference type="GO" id="GO:0003735">
    <property type="term" value="F:structural constituent of ribosome"/>
    <property type="evidence" value="ECO:0007669"/>
    <property type="project" value="TreeGrafter"/>
</dbReference>
<reference evidence="3" key="1">
    <citation type="journal article" date="2018" name="Nat. Microbiol.">
        <title>Leveraging single-cell genomics to expand the fungal tree of life.</title>
        <authorList>
            <person name="Ahrendt S.R."/>
            <person name="Quandt C.A."/>
            <person name="Ciobanu D."/>
            <person name="Clum A."/>
            <person name="Salamov A."/>
            <person name="Andreopoulos B."/>
            <person name="Cheng J.F."/>
            <person name="Woyke T."/>
            <person name="Pelin A."/>
            <person name="Henrissat B."/>
            <person name="Reynolds N.K."/>
            <person name="Benny G.L."/>
            <person name="Smith M.E."/>
            <person name="James T.Y."/>
            <person name="Grigoriev I.V."/>
        </authorList>
    </citation>
    <scope>NUCLEOTIDE SEQUENCE [LARGE SCALE GENOMIC DNA]</scope>
</reference>
<dbReference type="AlphaFoldDB" id="A0A4P9WDZ9"/>
<feature type="region of interest" description="Disordered" evidence="1">
    <location>
        <begin position="62"/>
        <end position="86"/>
    </location>
</feature>
<dbReference type="PANTHER" id="PTHR28266:SF1">
    <property type="entry name" value="LARGE RIBOSOMAL SUBUNIT PROTEIN ML58"/>
    <property type="match status" value="1"/>
</dbReference>
<dbReference type="PANTHER" id="PTHR28266">
    <property type="entry name" value="54S RIBOSOMAL PROTEIN L20, MITOCHONDRIAL"/>
    <property type="match status" value="1"/>
</dbReference>
<organism evidence="2 3">
    <name type="scientific">Blyttiomyces helicus</name>
    <dbReference type="NCBI Taxonomy" id="388810"/>
    <lineage>
        <taxon>Eukaryota</taxon>
        <taxon>Fungi</taxon>
        <taxon>Fungi incertae sedis</taxon>
        <taxon>Chytridiomycota</taxon>
        <taxon>Chytridiomycota incertae sedis</taxon>
        <taxon>Chytridiomycetes</taxon>
        <taxon>Chytridiomycetes incertae sedis</taxon>
        <taxon>Blyttiomyces</taxon>
    </lineage>
</organism>
<evidence type="ECO:0000313" key="2">
    <source>
        <dbReference type="EMBL" id="RKO90804.1"/>
    </source>
</evidence>
<keyword evidence="3" id="KW-1185">Reference proteome</keyword>
<dbReference type="InterPro" id="IPR024388">
    <property type="entry name" value="Ribosomal_mL58"/>
</dbReference>
<dbReference type="Proteomes" id="UP000269721">
    <property type="component" value="Unassembled WGS sequence"/>
</dbReference>
<dbReference type="GO" id="GO:0005762">
    <property type="term" value="C:mitochondrial large ribosomal subunit"/>
    <property type="evidence" value="ECO:0007669"/>
    <property type="project" value="TreeGrafter"/>
</dbReference>
<evidence type="ECO:0000313" key="3">
    <source>
        <dbReference type="Proteomes" id="UP000269721"/>
    </source>
</evidence>
<accession>A0A4P9WDZ9</accession>
<dbReference type="EMBL" id="KZ995375">
    <property type="protein sequence ID" value="RKO90804.1"/>
    <property type="molecule type" value="Genomic_DNA"/>
</dbReference>
<dbReference type="OrthoDB" id="6021263at2759"/>
<proteinExistence type="predicted"/>
<evidence type="ECO:0008006" key="4">
    <source>
        <dbReference type="Google" id="ProtNLM"/>
    </source>
</evidence>